<protein>
    <recommendedName>
        <fullName evidence="3">Ig-like domain-containing protein</fullName>
    </recommendedName>
</protein>
<dbReference type="Gene3D" id="2.60.40.10">
    <property type="entry name" value="Immunoglobulins"/>
    <property type="match status" value="2"/>
</dbReference>
<evidence type="ECO:0000256" key="1">
    <source>
        <dbReference type="ARBA" id="ARBA00022729"/>
    </source>
</evidence>
<dbReference type="InterPro" id="IPR007110">
    <property type="entry name" value="Ig-like_dom"/>
</dbReference>
<sequence>MQTRITGYNFFKDSRMITNNSASSRLTIQLSITDTGNYFCTYYTEATSRVPESNSITIKVLDLPPAPALWFEPQRNLFLVNQSVAIRCHLPREQDAKEVYLYQNERIISGADNFGGLSLTNTERSNTGNYTCQYKTVISGRTVDSRLSDRKPLVVIDLPPTPSLRYGKNILNQSDQVEIVCEIPNPSFSLINGYRLYRNGGEIFSVRQQNQFVINYSLKFDGCYSCRSFVDMLGEEILSSKSAEIFLTLEGKIPLISVLKSVHDMNNLLTERSDPKNMALKTFIKMES</sequence>
<keyword evidence="2" id="KW-1015">Disulfide bond</keyword>
<evidence type="ECO:0000259" key="3">
    <source>
        <dbReference type="PROSITE" id="PS50835"/>
    </source>
</evidence>
<comment type="caution">
    <text evidence="4">The sequence shown here is derived from an EMBL/GenBank/DDBJ whole genome shotgun (WGS) entry which is preliminary data.</text>
</comment>
<dbReference type="PROSITE" id="PS50835">
    <property type="entry name" value="IG_LIKE"/>
    <property type="match status" value="1"/>
</dbReference>
<dbReference type="Proteomes" id="UP001176940">
    <property type="component" value="Unassembled WGS sequence"/>
</dbReference>
<organism evidence="4 5">
    <name type="scientific">Ranitomeya imitator</name>
    <name type="common">mimic poison frog</name>
    <dbReference type="NCBI Taxonomy" id="111125"/>
    <lineage>
        <taxon>Eukaryota</taxon>
        <taxon>Metazoa</taxon>
        <taxon>Chordata</taxon>
        <taxon>Craniata</taxon>
        <taxon>Vertebrata</taxon>
        <taxon>Euteleostomi</taxon>
        <taxon>Amphibia</taxon>
        <taxon>Batrachia</taxon>
        <taxon>Anura</taxon>
        <taxon>Neobatrachia</taxon>
        <taxon>Hyloidea</taxon>
        <taxon>Dendrobatidae</taxon>
        <taxon>Dendrobatinae</taxon>
        <taxon>Ranitomeya</taxon>
    </lineage>
</organism>
<dbReference type="InterPro" id="IPR036179">
    <property type="entry name" value="Ig-like_dom_sf"/>
</dbReference>
<dbReference type="Pfam" id="PF13895">
    <property type="entry name" value="Ig_2"/>
    <property type="match status" value="1"/>
</dbReference>
<gene>
    <name evidence="4" type="ORF">RIMI_LOCUS18256321</name>
</gene>
<dbReference type="EMBL" id="CAUEEQ010055232">
    <property type="protein sequence ID" value="CAJ0962536.1"/>
    <property type="molecule type" value="Genomic_DNA"/>
</dbReference>
<keyword evidence="5" id="KW-1185">Reference proteome</keyword>
<evidence type="ECO:0000313" key="4">
    <source>
        <dbReference type="EMBL" id="CAJ0962536.1"/>
    </source>
</evidence>
<evidence type="ECO:0000256" key="2">
    <source>
        <dbReference type="ARBA" id="ARBA00023157"/>
    </source>
</evidence>
<accession>A0ABN9M9N5</accession>
<dbReference type="PANTHER" id="PTHR11481">
    <property type="entry name" value="IMMUNOGLOBULIN FC RECEPTOR"/>
    <property type="match status" value="1"/>
</dbReference>
<dbReference type="InterPro" id="IPR013783">
    <property type="entry name" value="Ig-like_fold"/>
</dbReference>
<dbReference type="SUPFAM" id="SSF48726">
    <property type="entry name" value="Immunoglobulin"/>
    <property type="match status" value="2"/>
</dbReference>
<feature type="domain" description="Ig-like" evidence="3">
    <location>
        <begin position="67"/>
        <end position="148"/>
    </location>
</feature>
<keyword evidence="1" id="KW-0732">Signal</keyword>
<proteinExistence type="predicted"/>
<name>A0ABN9M9N5_9NEOB</name>
<dbReference type="PANTHER" id="PTHR11481:SF120">
    <property type="entry name" value="FC RECEPTOR-LIKE PROTEIN 6 ISOFORM X1"/>
    <property type="match status" value="1"/>
</dbReference>
<evidence type="ECO:0000313" key="5">
    <source>
        <dbReference type="Proteomes" id="UP001176940"/>
    </source>
</evidence>
<dbReference type="InterPro" id="IPR050488">
    <property type="entry name" value="Ig_Fc_receptor"/>
</dbReference>
<reference evidence="4" key="1">
    <citation type="submission" date="2023-07" db="EMBL/GenBank/DDBJ databases">
        <authorList>
            <person name="Stuckert A."/>
        </authorList>
    </citation>
    <scope>NUCLEOTIDE SEQUENCE</scope>
</reference>